<keyword evidence="4" id="KW-1185">Reference proteome</keyword>
<dbReference type="AlphaFoldDB" id="A0A1N6GFR1"/>
<name>A0A1N6GFR1_9MICO</name>
<evidence type="ECO:0000256" key="1">
    <source>
        <dbReference type="SAM" id="MobiDB-lite"/>
    </source>
</evidence>
<dbReference type="OrthoDB" id="5007775at2"/>
<feature type="region of interest" description="Disordered" evidence="1">
    <location>
        <begin position="33"/>
        <end position="78"/>
    </location>
</feature>
<protein>
    <submittedName>
        <fullName evidence="3">Uncharacterized protein</fullName>
    </submittedName>
</protein>
<feature type="transmembrane region" description="Helical" evidence="2">
    <location>
        <begin position="86"/>
        <end position="105"/>
    </location>
</feature>
<keyword evidence="2" id="KW-1133">Transmembrane helix</keyword>
<dbReference type="Proteomes" id="UP000184699">
    <property type="component" value="Unassembled WGS sequence"/>
</dbReference>
<feature type="compositionally biased region" description="Low complexity" evidence="1">
    <location>
        <begin position="37"/>
        <end position="69"/>
    </location>
</feature>
<gene>
    <name evidence="3" type="ORF">SAMN05443544_2536</name>
</gene>
<proteinExistence type="predicted"/>
<reference evidence="4" key="1">
    <citation type="submission" date="2016-11" db="EMBL/GenBank/DDBJ databases">
        <authorList>
            <person name="Varghese N."/>
            <person name="Submissions S."/>
        </authorList>
    </citation>
    <scope>NUCLEOTIDE SEQUENCE [LARGE SCALE GENOMIC DNA]</scope>
    <source>
        <strain evidence="4">DSM 8595</strain>
    </source>
</reference>
<evidence type="ECO:0000256" key="2">
    <source>
        <dbReference type="SAM" id="Phobius"/>
    </source>
</evidence>
<keyword evidence="2" id="KW-0812">Transmembrane</keyword>
<evidence type="ECO:0000313" key="3">
    <source>
        <dbReference type="EMBL" id="SIO06311.1"/>
    </source>
</evidence>
<organism evidence="3 4">
    <name type="scientific">Agromyces cerinus subsp. cerinus</name>
    <dbReference type="NCBI Taxonomy" id="232089"/>
    <lineage>
        <taxon>Bacteria</taxon>
        <taxon>Bacillati</taxon>
        <taxon>Actinomycetota</taxon>
        <taxon>Actinomycetes</taxon>
        <taxon>Micrococcales</taxon>
        <taxon>Microbacteriaceae</taxon>
        <taxon>Agromyces</taxon>
    </lineage>
</organism>
<sequence length="258" mass="26351">MTADRIAELERIVYGSGTSDQEREDAARELLELREVPATAGGDDSAGAAAEAAETAGPDADGADPAAGPKTDESATADPRRRVRRVIIAATAALVVGVLAGWQLGARGAEQQAELAAAVGSVFPGPRTQAEYLASFPVAAESPAATVFDRPATTADAPANPWTDAIGEKPAEYRLLATRADGVPVYAARDGSDYCLLVVMNEGGAGSTCTEDGRFPPEGLRIGVGVDGEPGATIDVAWRPDGSLTVLVPPVEGAISAR</sequence>
<dbReference type="EMBL" id="FSRJ01000003">
    <property type="protein sequence ID" value="SIO06311.1"/>
    <property type="molecule type" value="Genomic_DNA"/>
</dbReference>
<evidence type="ECO:0000313" key="4">
    <source>
        <dbReference type="Proteomes" id="UP000184699"/>
    </source>
</evidence>
<keyword evidence="2" id="KW-0472">Membrane</keyword>
<dbReference type="RefSeq" id="WP_074260675.1">
    <property type="nucleotide sequence ID" value="NZ_FSRJ01000003.1"/>
</dbReference>
<accession>A0A1N6GFR1</accession>